<proteinExistence type="inferred from homology"/>
<comment type="subcellular location">
    <subcellularLocation>
        <location evidence="2">Membrane</location>
        <topology evidence="2">Single-pass type II membrane protein</topology>
    </subcellularLocation>
</comment>
<evidence type="ECO:0000256" key="13">
    <source>
        <dbReference type="ARBA" id="ARBA00022989"/>
    </source>
</evidence>
<keyword evidence="16" id="KW-0325">Glycoprotein</keyword>
<keyword evidence="11" id="KW-0547">Nucleotide-binding</keyword>
<keyword evidence="8 24" id="KW-0808">Transferase</keyword>
<dbReference type="EC" id="2.4.1.122" evidence="6"/>
<evidence type="ECO:0000256" key="18">
    <source>
        <dbReference type="ARBA" id="ARBA00040898"/>
    </source>
</evidence>
<name>A0A0K8WBN4_BACLA</name>
<comment type="similarity">
    <text evidence="4">Belongs to the glycosyltransferase 31 family. Beta3-Gal-T subfamily.</text>
</comment>
<dbReference type="GO" id="GO:0000166">
    <property type="term" value="F:nucleotide binding"/>
    <property type="evidence" value="ECO:0007669"/>
    <property type="project" value="UniProtKB-KW"/>
</dbReference>
<dbReference type="PANTHER" id="PTHR23033">
    <property type="entry name" value="BETA1,3-GALACTOSYLTRANSFERASE"/>
    <property type="match status" value="1"/>
</dbReference>
<evidence type="ECO:0000256" key="1">
    <source>
        <dbReference type="ARBA" id="ARBA00001936"/>
    </source>
</evidence>
<evidence type="ECO:0000256" key="17">
    <source>
        <dbReference type="ARBA" id="ARBA00023211"/>
    </source>
</evidence>
<dbReference type="PANTHER" id="PTHR23033:SF14">
    <property type="entry name" value="GLYCOPROTEIN-N-ACETYLGALACTOSAMINE 3-BETA-GALACTOSYLTRANSFERASE 1-RELATED"/>
    <property type="match status" value="1"/>
</dbReference>
<evidence type="ECO:0000256" key="8">
    <source>
        <dbReference type="ARBA" id="ARBA00022679"/>
    </source>
</evidence>
<dbReference type="Pfam" id="PF02434">
    <property type="entry name" value="Fringe"/>
    <property type="match status" value="1"/>
</dbReference>
<evidence type="ECO:0000256" key="16">
    <source>
        <dbReference type="ARBA" id="ARBA00023180"/>
    </source>
</evidence>
<evidence type="ECO:0000256" key="5">
    <source>
        <dbReference type="ARBA" id="ARBA00011748"/>
    </source>
</evidence>
<keyword evidence="15" id="KW-1015">Disulfide bond</keyword>
<evidence type="ECO:0000256" key="4">
    <source>
        <dbReference type="ARBA" id="ARBA00006462"/>
    </source>
</evidence>
<comment type="function">
    <text evidence="22">Glycosyltransferase that generates the core 1 O-glycan Gal-beta1-3GalNAc-alpha1-Ser/Thr (T antigen), which is a precursor for many extended O-glycans in glycoproteins.</text>
</comment>
<dbReference type="InterPro" id="IPR026050">
    <property type="entry name" value="C1GALT1/C1GALT1_chp1"/>
</dbReference>
<dbReference type="EMBL" id="GDHF01003822">
    <property type="protein sequence ID" value="JAI48492.1"/>
    <property type="molecule type" value="Transcribed_RNA"/>
</dbReference>
<evidence type="ECO:0000256" key="19">
    <source>
        <dbReference type="ARBA" id="ARBA00041226"/>
    </source>
</evidence>
<dbReference type="GO" id="GO:0016263">
    <property type="term" value="F:glycoprotein-N-acetylgalactosamine 3-beta-galactosyltransferase activity"/>
    <property type="evidence" value="ECO:0007669"/>
    <property type="project" value="UniProtKB-EC"/>
</dbReference>
<dbReference type="UniPathway" id="UPA00378"/>
<accession>A0A0K8WBN4</accession>
<evidence type="ECO:0000256" key="2">
    <source>
        <dbReference type="ARBA" id="ARBA00004606"/>
    </source>
</evidence>
<dbReference type="AlphaFoldDB" id="A0A0K8WBN4"/>
<organism evidence="24">
    <name type="scientific">Bactrocera latifrons</name>
    <name type="common">Malaysian fruit fly</name>
    <name type="synonym">Chaetodacus latifrons</name>
    <dbReference type="NCBI Taxonomy" id="174628"/>
    <lineage>
        <taxon>Eukaryota</taxon>
        <taxon>Metazoa</taxon>
        <taxon>Ecdysozoa</taxon>
        <taxon>Arthropoda</taxon>
        <taxon>Hexapoda</taxon>
        <taxon>Insecta</taxon>
        <taxon>Pterygota</taxon>
        <taxon>Neoptera</taxon>
        <taxon>Endopterygota</taxon>
        <taxon>Diptera</taxon>
        <taxon>Brachycera</taxon>
        <taxon>Muscomorpha</taxon>
        <taxon>Tephritoidea</taxon>
        <taxon>Tephritidae</taxon>
        <taxon>Bactrocera</taxon>
        <taxon>Bactrocera</taxon>
    </lineage>
</organism>
<evidence type="ECO:0000256" key="10">
    <source>
        <dbReference type="ARBA" id="ARBA00022723"/>
    </source>
</evidence>
<keyword evidence="7 24" id="KW-0328">Glycosyltransferase</keyword>
<comment type="cofactor">
    <cofactor evidence="1">
        <name>Mn(2+)</name>
        <dbReference type="ChEBI" id="CHEBI:29035"/>
    </cofactor>
</comment>
<evidence type="ECO:0000256" key="9">
    <source>
        <dbReference type="ARBA" id="ARBA00022692"/>
    </source>
</evidence>
<dbReference type="GO" id="GO:0016020">
    <property type="term" value="C:membrane"/>
    <property type="evidence" value="ECO:0007669"/>
    <property type="project" value="UniProtKB-SubCell"/>
</dbReference>
<evidence type="ECO:0000256" key="15">
    <source>
        <dbReference type="ARBA" id="ARBA00023157"/>
    </source>
</evidence>
<reference evidence="24" key="1">
    <citation type="submission" date="2015-06" db="EMBL/GenBank/DDBJ databases">
        <authorList>
            <person name="Hoefler B.C."/>
            <person name="Straight P.D."/>
        </authorList>
    </citation>
    <scope>NUCLEOTIDE SEQUENCE</scope>
</reference>
<keyword evidence="13" id="KW-1133">Transmembrane helix</keyword>
<evidence type="ECO:0000256" key="12">
    <source>
        <dbReference type="ARBA" id="ARBA00022968"/>
    </source>
</evidence>
<evidence type="ECO:0000256" key="14">
    <source>
        <dbReference type="ARBA" id="ARBA00023136"/>
    </source>
</evidence>
<protein>
    <recommendedName>
        <fullName evidence="18">Glycoprotein-N-acetylgalactosamine 3-beta-galactosyltransferase 1</fullName>
        <ecNumber evidence="6">2.4.1.122</ecNumber>
    </recommendedName>
    <alternativeName>
        <fullName evidence="20">Core 1 O-glycan T-synthase</fullName>
    </alternativeName>
    <alternativeName>
        <fullName evidence="21">Core 1 UDP-galactose:N-acetylgalactosamine-alpha-R beta 1,3-galactosyltransferase 1</fullName>
    </alternativeName>
    <alternativeName>
        <fullName evidence="19">Core 1 beta1,3-galactosyltransferase 1</fullName>
    </alternativeName>
</protein>
<evidence type="ECO:0000256" key="20">
    <source>
        <dbReference type="ARBA" id="ARBA00042009"/>
    </source>
</evidence>
<evidence type="ECO:0000256" key="6">
    <source>
        <dbReference type="ARBA" id="ARBA00012557"/>
    </source>
</evidence>
<evidence type="ECO:0000259" key="23">
    <source>
        <dbReference type="Pfam" id="PF02434"/>
    </source>
</evidence>
<gene>
    <name evidence="24" type="primary">C1GalTA_15</name>
    <name evidence="24" type="ORF">c0_g1_i2</name>
</gene>
<comment type="subunit">
    <text evidence="5">Homodimer; disulfide-linked.</text>
</comment>
<keyword evidence="9" id="KW-0812">Transmembrane</keyword>
<sequence>MKGGWTYVFTAAAVYVGVKLKKITLHLRVKFPNMFFRNVVCLLIGLIVGVRLTDFWDYVKLQQLSNNARLNYTNSTQSLTQTSAQDAEALPEFLFNNTRVLCWIMTMPENHLKRAVHIRNTWGKRCNKLLFMSTKADSFLDSVVLDVPEGRDYLWYKTRAAFKYIYEHHADEADWFLKADDDSYFIMENLRAFLYQFSPDAPVYFGCKFHPFVKQGYMSGGAGYVLSRAALRRFAEVVAANSTACSQNQLSEDKEMGICLQNAGVVAGDARDDEGAERFHPLAPIHLIPVDTSEWYPLYLFYKRDKNLQCCSRSAISFHYIKPKEFYVLEYFLYELRPFGVGNVADTLPAKANMSALMKKWQHELSNNIFKDED</sequence>
<evidence type="ECO:0000256" key="3">
    <source>
        <dbReference type="ARBA" id="ARBA00004922"/>
    </source>
</evidence>
<dbReference type="InterPro" id="IPR003378">
    <property type="entry name" value="Fringe-like_glycosylTrfase"/>
</dbReference>
<evidence type="ECO:0000313" key="24">
    <source>
        <dbReference type="EMBL" id="JAI48492.1"/>
    </source>
</evidence>
<comment type="pathway">
    <text evidence="3">Protein modification; protein glycosylation.</text>
</comment>
<keyword evidence="14" id="KW-0472">Membrane</keyword>
<dbReference type="OrthoDB" id="414175at2759"/>
<keyword evidence="10" id="KW-0479">Metal-binding</keyword>
<dbReference type="Gene3D" id="3.90.550.50">
    <property type="match status" value="1"/>
</dbReference>
<feature type="domain" description="Fringe-like glycosyltransferase" evidence="23">
    <location>
        <begin position="103"/>
        <end position="262"/>
    </location>
</feature>
<keyword evidence="17" id="KW-0464">Manganese</keyword>
<dbReference type="GO" id="GO:0030145">
    <property type="term" value="F:manganese ion binding"/>
    <property type="evidence" value="ECO:0007669"/>
    <property type="project" value="UniProtKB-ARBA"/>
</dbReference>
<evidence type="ECO:0000256" key="22">
    <source>
        <dbReference type="ARBA" id="ARBA00059245"/>
    </source>
</evidence>
<keyword evidence="12" id="KW-0735">Signal-anchor</keyword>
<evidence type="ECO:0000256" key="21">
    <source>
        <dbReference type="ARBA" id="ARBA00043065"/>
    </source>
</evidence>
<dbReference type="FunFam" id="3.90.550.50:FF:000017">
    <property type="entry name" value="Glycoprotein-N-acetylgalactosamine 3-beta-galactosyltransferase 1"/>
    <property type="match status" value="1"/>
</dbReference>
<evidence type="ECO:0000256" key="7">
    <source>
        <dbReference type="ARBA" id="ARBA00022676"/>
    </source>
</evidence>
<evidence type="ECO:0000256" key="11">
    <source>
        <dbReference type="ARBA" id="ARBA00022741"/>
    </source>
</evidence>